<dbReference type="Gene3D" id="3.30.70.260">
    <property type="match status" value="1"/>
</dbReference>
<evidence type="ECO:0000313" key="3">
    <source>
        <dbReference type="Proteomes" id="UP000243205"/>
    </source>
</evidence>
<dbReference type="PANTHER" id="PTHR38036">
    <property type="entry name" value="UPF0250 PROTEIN YBED"/>
    <property type="match status" value="1"/>
</dbReference>
<accession>A0A1G7C3C7</accession>
<evidence type="ECO:0000313" key="2">
    <source>
        <dbReference type="EMBL" id="SDE33811.1"/>
    </source>
</evidence>
<proteinExistence type="inferred from homology"/>
<reference evidence="3" key="1">
    <citation type="submission" date="2016-10" db="EMBL/GenBank/DDBJ databases">
        <authorList>
            <person name="Varghese N."/>
            <person name="Submissions S."/>
        </authorList>
    </citation>
    <scope>NUCLEOTIDE SEQUENCE [LARGE SCALE GENOMIC DNA]</scope>
    <source>
        <strain evidence="3">DSM 8987</strain>
    </source>
</reference>
<dbReference type="InterPro" id="IPR027471">
    <property type="entry name" value="YbeD-like_sf"/>
</dbReference>
<keyword evidence="3" id="KW-1185">Reference proteome</keyword>
<evidence type="ECO:0008006" key="4">
    <source>
        <dbReference type="Google" id="ProtNLM"/>
    </source>
</evidence>
<dbReference type="OrthoDB" id="9793424at2"/>
<dbReference type="AlphaFoldDB" id="A0A1G7C3C7"/>
<dbReference type="Proteomes" id="UP000243205">
    <property type="component" value="Unassembled WGS sequence"/>
</dbReference>
<dbReference type="Pfam" id="PF04359">
    <property type="entry name" value="DUF493"/>
    <property type="match status" value="1"/>
</dbReference>
<evidence type="ECO:0000256" key="1">
    <source>
        <dbReference type="ARBA" id="ARBA00008460"/>
    </source>
</evidence>
<sequence>MTTESVSLQEFPCDYLFKAFGPATAEAAFADRVHAAVNRVTCVSRDALRLRHSRQGSYLCVSIVVYLHNEQQRQRIYQHLRAVEGLKYLL</sequence>
<dbReference type="EMBL" id="FNAQ01000008">
    <property type="protein sequence ID" value="SDE33811.1"/>
    <property type="molecule type" value="Genomic_DNA"/>
</dbReference>
<dbReference type="STRING" id="57664.SAMN05661003_10856"/>
<name>A0A1G7C3C7_9BACT</name>
<organism evidence="2 3">
    <name type="scientific">Desulfuromonas thiophila</name>
    <dbReference type="NCBI Taxonomy" id="57664"/>
    <lineage>
        <taxon>Bacteria</taxon>
        <taxon>Pseudomonadati</taxon>
        <taxon>Thermodesulfobacteriota</taxon>
        <taxon>Desulfuromonadia</taxon>
        <taxon>Desulfuromonadales</taxon>
        <taxon>Desulfuromonadaceae</taxon>
        <taxon>Desulfuromonas</taxon>
    </lineage>
</organism>
<dbReference type="PANTHER" id="PTHR38036:SF1">
    <property type="entry name" value="UPF0250 PROTEIN YBED"/>
    <property type="match status" value="1"/>
</dbReference>
<dbReference type="GO" id="GO:0005829">
    <property type="term" value="C:cytosol"/>
    <property type="evidence" value="ECO:0007669"/>
    <property type="project" value="TreeGrafter"/>
</dbReference>
<dbReference type="RefSeq" id="WP_092078401.1">
    <property type="nucleotide sequence ID" value="NZ_CALFZY010000008.1"/>
</dbReference>
<protein>
    <recommendedName>
        <fullName evidence="4">Lipoic acid-binding regulatory protein</fullName>
    </recommendedName>
</protein>
<dbReference type="InterPro" id="IPR007454">
    <property type="entry name" value="UPF0250_YbeD-like"/>
</dbReference>
<gene>
    <name evidence="2" type="ORF">SAMN05661003_10856</name>
</gene>
<comment type="similarity">
    <text evidence="1">Belongs to the UPF0250 family.</text>
</comment>
<dbReference type="SUPFAM" id="SSF117991">
    <property type="entry name" value="YbeD/HP0495-like"/>
    <property type="match status" value="1"/>
</dbReference>